<evidence type="ECO:0000259" key="2">
    <source>
        <dbReference type="PROSITE" id="PS50937"/>
    </source>
</evidence>
<dbReference type="PANTHER" id="PTHR30204">
    <property type="entry name" value="REDOX-CYCLING DRUG-SENSING TRANSCRIPTIONAL ACTIVATOR SOXR"/>
    <property type="match status" value="1"/>
</dbReference>
<protein>
    <submittedName>
        <fullName evidence="3">DNA-binding transcriptional MerR regulator</fullName>
    </submittedName>
</protein>
<dbReference type="Pfam" id="PF13411">
    <property type="entry name" value="MerR_1"/>
    <property type="match status" value="1"/>
</dbReference>
<dbReference type="InterPro" id="IPR047057">
    <property type="entry name" value="MerR_fam"/>
</dbReference>
<sequence length="275" mass="30144">MKEMTAGEFGRSTGLSPKALRLYADSGLLLPQRIDEHNGYRYYGPEQLGRAERITMLRRAGAPLALVAQVVDADDEHQAADRLTAWWQGHARLHREQEGIVDFLLAELTARQVAAADLVVRQRTMAERTVASITRRALQPELVDCFTEADRAISEHLAAHDATRTAESWVIYHGTVSPDSDGPIEVCVPFDGLVPPTSDISVRVEPAGEELYVEIGSDLCGYPQILQAYSAVVRASLDLPSAGPVRERYISDWDGSAGVEHVADIVQPLAPAQEH</sequence>
<keyword evidence="1 3" id="KW-0238">DNA-binding</keyword>
<dbReference type="RefSeq" id="WP_183320057.1">
    <property type="nucleotide sequence ID" value="NZ_JACHVQ010000001.1"/>
</dbReference>
<dbReference type="Proteomes" id="UP000559182">
    <property type="component" value="Unassembled WGS sequence"/>
</dbReference>
<comment type="caution">
    <text evidence="3">The sequence shown here is derived from an EMBL/GenBank/DDBJ whole genome shotgun (WGS) entry which is preliminary data.</text>
</comment>
<dbReference type="GO" id="GO:0003700">
    <property type="term" value="F:DNA-binding transcription factor activity"/>
    <property type="evidence" value="ECO:0007669"/>
    <property type="project" value="InterPro"/>
</dbReference>
<dbReference type="InterPro" id="IPR011256">
    <property type="entry name" value="Reg_factor_effector_dom_sf"/>
</dbReference>
<name>A0A839N3F6_9MICO</name>
<dbReference type="PANTHER" id="PTHR30204:SF97">
    <property type="entry name" value="MERR FAMILY REGULATORY PROTEIN"/>
    <property type="match status" value="1"/>
</dbReference>
<accession>A0A839N3F6</accession>
<dbReference type="PROSITE" id="PS50937">
    <property type="entry name" value="HTH_MERR_2"/>
    <property type="match status" value="1"/>
</dbReference>
<evidence type="ECO:0000313" key="3">
    <source>
        <dbReference type="EMBL" id="MBB2891847.1"/>
    </source>
</evidence>
<dbReference type="InterPro" id="IPR009061">
    <property type="entry name" value="DNA-bd_dom_put_sf"/>
</dbReference>
<reference evidence="3 4" key="1">
    <citation type="submission" date="2020-08" db="EMBL/GenBank/DDBJ databases">
        <title>Sequencing the genomes of 1000 actinobacteria strains.</title>
        <authorList>
            <person name="Klenk H.-P."/>
        </authorList>
    </citation>
    <scope>NUCLEOTIDE SEQUENCE [LARGE SCALE GENOMIC DNA]</scope>
    <source>
        <strain evidence="3 4">DSM 105369</strain>
    </source>
</reference>
<evidence type="ECO:0000256" key="1">
    <source>
        <dbReference type="ARBA" id="ARBA00023125"/>
    </source>
</evidence>
<dbReference type="SUPFAM" id="SSF46955">
    <property type="entry name" value="Putative DNA-binding domain"/>
    <property type="match status" value="1"/>
</dbReference>
<dbReference type="InterPro" id="IPR000551">
    <property type="entry name" value="MerR-type_HTH_dom"/>
</dbReference>
<dbReference type="SMART" id="SM00422">
    <property type="entry name" value="HTH_MERR"/>
    <property type="match status" value="1"/>
</dbReference>
<evidence type="ECO:0000313" key="4">
    <source>
        <dbReference type="Proteomes" id="UP000559182"/>
    </source>
</evidence>
<organism evidence="3 4">
    <name type="scientific">Flexivirga oryzae</name>
    <dbReference type="NCBI Taxonomy" id="1794944"/>
    <lineage>
        <taxon>Bacteria</taxon>
        <taxon>Bacillati</taxon>
        <taxon>Actinomycetota</taxon>
        <taxon>Actinomycetes</taxon>
        <taxon>Micrococcales</taxon>
        <taxon>Dermacoccaceae</taxon>
        <taxon>Flexivirga</taxon>
    </lineage>
</organism>
<dbReference type="Gene3D" id="3.20.80.10">
    <property type="entry name" value="Regulatory factor, effector binding domain"/>
    <property type="match status" value="1"/>
</dbReference>
<dbReference type="Gene3D" id="1.10.1660.10">
    <property type="match status" value="1"/>
</dbReference>
<gene>
    <name evidence="3" type="ORF">FHU39_001831</name>
</gene>
<dbReference type="AlphaFoldDB" id="A0A839N3F6"/>
<dbReference type="EMBL" id="JACHVQ010000001">
    <property type="protein sequence ID" value="MBB2891847.1"/>
    <property type="molecule type" value="Genomic_DNA"/>
</dbReference>
<keyword evidence="4" id="KW-1185">Reference proteome</keyword>
<dbReference type="GO" id="GO:0003677">
    <property type="term" value="F:DNA binding"/>
    <property type="evidence" value="ECO:0007669"/>
    <property type="project" value="UniProtKB-KW"/>
</dbReference>
<feature type="domain" description="HTH merR-type" evidence="2">
    <location>
        <begin position="3"/>
        <end position="73"/>
    </location>
</feature>
<proteinExistence type="predicted"/>